<dbReference type="EMBL" id="AAXW01000073">
    <property type="protein sequence ID" value="EAZ88634.1"/>
    <property type="molecule type" value="Genomic_DNA"/>
</dbReference>
<keyword evidence="1" id="KW-0732">Signal</keyword>
<proteinExistence type="predicted"/>
<dbReference type="Proteomes" id="UP000003781">
    <property type="component" value="Unassembled WGS sequence"/>
</dbReference>
<evidence type="ECO:0000313" key="3">
    <source>
        <dbReference type="Proteomes" id="UP000003781"/>
    </source>
</evidence>
<keyword evidence="3" id="KW-1185">Reference proteome</keyword>
<name>A3IY06_9CHRO</name>
<dbReference type="AlphaFoldDB" id="A3IY06"/>
<accession>A3IY06</accession>
<comment type="caution">
    <text evidence="2">The sequence shown here is derived from an EMBL/GenBank/DDBJ whole genome shotgun (WGS) entry which is preliminary data.</text>
</comment>
<sequence>MLPMFKFNWKPLIIVLSLFVGFSGNALAQTETPTVTRFNLSEVTCKNLLDANNFDRMAVLMMYWGFVAGKENNLEFDSEKMQAATEQLMDVCVEDPDMTIFSAIESI</sequence>
<evidence type="ECO:0008006" key="4">
    <source>
        <dbReference type="Google" id="ProtNLM"/>
    </source>
</evidence>
<evidence type="ECO:0000256" key="1">
    <source>
        <dbReference type="SAM" id="SignalP"/>
    </source>
</evidence>
<gene>
    <name evidence="2" type="ORF">CY0110_12477</name>
</gene>
<protein>
    <recommendedName>
        <fullName evidence="4">HdeA/HdeB family protein</fullName>
    </recommendedName>
</protein>
<feature type="signal peptide" evidence="1">
    <location>
        <begin position="1"/>
        <end position="28"/>
    </location>
</feature>
<dbReference type="InterPro" id="IPR010486">
    <property type="entry name" value="HNS-dep_expression_A/B"/>
</dbReference>
<dbReference type="Pfam" id="PF06411">
    <property type="entry name" value="HdeA"/>
    <property type="match status" value="1"/>
</dbReference>
<organism evidence="2 3">
    <name type="scientific">Crocosphaera chwakensis CCY0110</name>
    <dbReference type="NCBI Taxonomy" id="391612"/>
    <lineage>
        <taxon>Bacteria</taxon>
        <taxon>Bacillati</taxon>
        <taxon>Cyanobacteriota</taxon>
        <taxon>Cyanophyceae</taxon>
        <taxon>Oscillatoriophycideae</taxon>
        <taxon>Chroococcales</taxon>
        <taxon>Aphanothecaceae</taxon>
        <taxon>Crocosphaera</taxon>
        <taxon>Crocosphaera chwakensis</taxon>
    </lineage>
</organism>
<evidence type="ECO:0000313" key="2">
    <source>
        <dbReference type="EMBL" id="EAZ88634.1"/>
    </source>
</evidence>
<dbReference type="OrthoDB" id="428467at2"/>
<feature type="chain" id="PRO_5002653388" description="HdeA/HdeB family protein" evidence="1">
    <location>
        <begin position="29"/>
        <end position="107"/>
    </location>
</feature>
<reference evidence="2 3" key="1">
    <citation type="submission" date="2007-03" db="EMBL/GenBank/DDBJ databases">
        <authorList>
            <person name="Stal L."/>
            <person name="Ferriera S."/>
            <person name="Johnson J."/>
            <person name="Kravitz S."/>
            <person name="Beeson K."/>
            <person name="Sutton G."/>
            <person name="Rogers Y.-H."/>
            <person name="Friedman R."/>
            <person name="Frazier M."/>
            <person name="Venter J.C."/>
        </authorList>
    </citation>
    <scope>NUCLEOTIDE SEQUENCE [LARGE SCALE GENOMIC DNA]</scope>
    <source>
        <strain evidence="2 3">CCY0110</strain>
    </source>
</reference>